<comment type="caution">
    <text evidence="24">The sequence shown here is derived from an EMBL/GenBank/DDBJ whole genome shotgun (WGS) entry which is preliminary data.</text>
</comment>
<feature type="transmembrane region" description="Helical" evidence="22">
    <location>
        <begin position="65"/>
        <end position="82"/>
    </location>
</feature>
<keyword evidence="7 22" id="KW-0812">Transmembrane</keyword>
<keyword evidence="10" id="KW-0547">Nucleotide-binding</keyword>
<keyword evidence="9" id="KW-0677">Repeat</keyword>
<feature type="transmembrane region" description="Helical" evidence="22">
    <location>
        <begin position="118"/>
        <end position="137"/>
    </location>
</feature>
<evidence type="ECO:0000256" key="3">
    <source>
        <dbReference type="ARBA" id="ARBA00001946"/>
    </source>
</evidence>
<evidence type="ECO:0000256" key="22">
    <source>
        <dbReference type="SAM" id="Phobius"/>
    </source>
</evidence>
<dbReference type="GO" id="GO:0007189">
    <property type="term" value="P:adenylate cyclase-activating G protein-coupled receptor signaling pathway"/>
    <property type="evidence" value="ECO:0007669"/>
    <property type="project" value="TreeGrafter"/>
</dbReference>
<dbReference type="CDD" id="cd07302">
    <property type="entry name" value="CHD"/>
    <property type="match status" value="2"/>
</dbReference>
<evidence type="ECO:0000256" key="18">
    <source>
        <dbReference type="ARBA" id="ARBA00070496"/>
    </source>
</evidence>
<evidence type="ECO:0000313" key="24">
    <source>
        <dbReference type="EMBL" id="THD23938.1"/>
    </source>
</evidence>
<dbReference type="FunFam" id="3.30.70.1230:FF:000008">
    <property type="entry name" value="Adenylate cyclase type 9"/>
    <property type="match status" value="1"/>
</dbReference>
<feature type="transmembrane region" description="Helical" evidence="22">
    <location>
        <begin position="94"/>
        <end position="111"/>
    </location>
</feature>
<gene>
    <name evidence="24" type="ORF">D915_005129</name>
</gene>
<dbReference type="FunFam" id="3.30.70.1230:FF:000014">
    <property type="entry name" value="adenylate cyclase type 9"/>
    <property type="match status" value="1"/>
</dbReference>
<dbReference type="Pfam" id="PF00211">
    <property type="entry name" value="Guanylate_cyc"/>
    <property type="match status" value="2"/>
</dbReference>
<evidence type="ECO:0000256" key="15">
    <source>
        <dbReference type="ARBA" id="ARBA00023180"/>
    </source>
</evidence>
<feature type="transmembrane region" description="Helical" evidence="22">
    <location>
        <begin position="149"/>
        <end position="173"/>
    </location>
</feature>
<dbReference type="GO" id="GO:0046872">
    <property type="term" value="F:metal ion binding"/>
    <property type="evidence" value="ECO:0007669"/>
    <property type="project" value="UniProtKB-KW"/>
</dbReference>
<dbReference type="InterPro" id="IPR029787">
    <property type="entry name" value="Nucleotide_cyclase"/>
</dbReference>
<evidence type="ECO:0000256" key="19">
    <source>
        <dbReference type="ARBA" id="ARBA00081225"/>
    </source>
</evidence>
<dbReference type="PANTHER" id="PTHR45627:SF8">
    <property type="entry name" value="ADENYLATE CYCLASE TYPE 9"/>
    <property type="match status" value="1"/>
</dbReference>
<proteinExistence type="predicted"/>
<dbReference type="SMART" id="SM00044">
    <property type="entry name" value="CYCc"/>
    <property type="match status" value="2"/>
</dbReference>
<keyword evidence="17" id="KW-0456">Lyase</keyword>
<evidence type="ECO:0000256" key="16">
    <source>
        <dbReference type="ARBA" id="ARBA00023211"/>
    </source>
</evidence>
<dbReference type="EMBL" id="JXXN02001861">
    <property type="protein sequence ID" value="THD23938.1"/>
    <property type="molecule type" value="Genomic_DNA"/>
</dbReference>
<evidence type="ECO:0000259" key="23">
    <source>
        <dbReference type="PROSITE" id="PS50125"/>
    </source>
</evidence>
<dbReference type="GO" id="GO:0005524">
    <property type="term" value="F:ATP binding"/>
    <property type="evidence" value="ECO:0007669"/>
    <property type="project" value="UniProtKB-KW"/>
</dbReference>
<protein>
    <recommendedName>
        <fullName evidence="18">Adenylate cyclase type 9</fullName>
        <ecNumber evidence="5">4.6.1.1</ecNumber>
    </recommendedName>
    <alternativeName>
        <fullName evidence="21">ATP pyrophosphate-lyase 9</fullName>
    </alternativeName>
    <alternativeName>
        <fullName evidence="19">Adenylate cyclase type IX</fullName>
    </alternativeName>
    <alternativeName>
        <fullName evidence="20">Adenylyl cyclase 9</fullName>
    </alternativeName>
</protein>
<feature type="transmembrane region" description="Helical" evidence="22">
    <location>
        <begin position="691"/>
        <end position="713"/>
    </location>
</feature>
<evidence type="ECO:0000256" key="17">
    <source>
        <dbReference type="ARBA" id="ARBA00023239"/>
    </source>
</evidence>
<dbReference type="Proteomes" id="UP000230066">
    <property type="component" value="Unassembled WGS sequence"/>
</dbReference>
<evidence type="ECO:0000256" key="20">
    <source>
        <dbReference type="ARBA" id="ARBA00081232"/>
    </source>
</evidence>
<sequence>MGKVHQDIFKGYLQHDLSGKNGLPLNVRIRQGIAEAYHVLLFSSYLLQNYFDELSVEYTRSKFRLMLKLSVIVNLCLMFSRLIRNHKVNSEELYLIYAIITITIVFYAYTFRMNKHESYAQASIIVGLVNILFALSISRSSTDTPLVHLPLLLSVFIPLTFNIHITITVFYCMTSQVLDNIYYNRLYKPENRELHHLTSSETDPHGVSRERTIHEIKRVLTWLCVFIVMFHVSFWSHLRRRVAFLLMGQSLYARARNKRSTARQISWIDAIMPSVVSKEYMALRKKNTGLSSEMWVYSKPVDNVSILFADIVGFTRMSSSKTAQQVVYLLSDLYNSFDELCDATQCEKIATLGDCYYCVSGCPLPRKNHAECCIEMGLGMCRIIKQFNQVHSESVNMRVGIHTGKVNAAIIGQIRFRYDVYSYDVAIANSMESSGLPGRVHISETTYELIKHIYQVAPGDPMEVKTEQLSGIAGMVLKVVSIRTYFIDPKSSQLYRRGEKFGYLYARNQTAKTYAGQRSDLSDAHRLTQTLDNMLSSVKGEQLHNPPSGLGTFLYDGMKPVSNGKWRRKSGVQIKQKGLHFQNIATAAAIREHHKQSRGILFFINDLRNDPERRVEQFQRMPLEPITQVFLDFNLEKSYQYAFRATNQPVFLNSLQLAVLFDVIVLCILISISQLFTWLHLSSLDKVQPRIIIVSILACLFATGTFVWSLWILHECPSSKYLKQIWLFSSHPVTRECILMFTALVPCIQTVLLSFWVSKQPNTSNWTHSLFVLLRDLSITIHVVPLSSHPLVRLLGYIVCITTIGLTQNQSDSGWVLCAWGDNRSIVDYHRLFRFNMCELFATGLMLYSLCRLNQHSCRLCFHVSHEARTCSLEAEKAQQEAEELLYNIIPKYVIEQMMIERHELNTGSQGTYAVSLPNIGIAFACISNFFATYYREDYKGGESALKLLNAIICSFDQLLSKPMFAEVEKIKTINDCYMVASGLNQKATTATATQDSDRRTHLVSLMDFCFMLLDTLNTFNTDYIIGSESFVLKVGYNIGPVTAGVIGTKKPMYDVWGDTVNVASRMYSTGKPGLVQVPNLVREILKSHYNFERIGETFVKGKGVMETFSCTQKKYM</sequence>
<feature type="domain" description="Guanylate cyclase" evidence="23">
    <location>
        <begin position="305"/>
        <end position="432"/>
    </location>
</feature>
<dbReference type="GO" id="GO:0035556">
    <property type="term" value="P:intracellular signal transduction"/>
    <property type="evidence" value="ECO:0007669"/>
    <property type="project" value="InterPro"/>
</dbReference>
<keyword evidence="8" id="KW-0479">Metal-binding</keyword>
<evidence type="ECO:0000256" key="6">
    <source>
        <dbReference type="ARBA" id="ARBA00022475"/>
    </source>
</evidence>
<accession>A0A4E0RSE2</accession>
<dbReference type="AlphaFoldDB" id="A0A4E0RSE2"/>
<dbReference type="GO" id="GO:0005886">
    <property type="term" value="C:plasma membrane"/>
    <property type="evidence" value="ECO:0007669"/>
    <property type="project" value="UniProtKB-SubCell"/>
</dbReference>
<feature type="transmembrane region" description="Helical" evidence="22">
    <location>
        <begin position="219"/>
        <end position="238"/>
    </location>
</feature>
<keyword evidence="6" id="KW-1003">Cell membrane</keyword>
<evidence type="ECO:0000256" key="21">
    <source>
        <dbReference type="ARBA" id="ARBA00081427"/>
    </source>
</evidence>
<keyword evidence="14 22" id="KW-0472">Membrane</keyword>
<dbReference type="PANTHER" id="PTHR45627">
    <property type="entry name" value="ADENYLATE CYCLASE TYPE 1"/>
    <property type="match status" value="1"/>
</dbReference>
<evidence type="ECO:0000256" key="8">
    <source>
        <dbReference type="ARBA" id="ARBA00022723"/>
    </source>
</evidence>
<feature type="transmembrane region" description="Helical" evidence="22">
    <location>
        <begin position="657"/>
        <end position="679"/>
    </location>
</feature>
<keyword evidence="13 22" id="KW-1133">Transmembrane helix</keyword>
<evidence type="ECO:0000256" key="2">
    <source>
        <dbReference type="ARBA" id="ARBA00001936"/>
    </source>
</evidence>
<dbReference type="EC" id="4.6.1.1" evidence="5"/>
<dbReference type="PROSITE" id="PS50125">
    <property type="entry name" value="GUANYLATE_CYCLASE_2"/>
    <property type="match status" value="2"/>
</dbReference>
<evidence type="ECO:0000256" key="12">
    <source>
        <dbReference type="ARBA" id="ARBA00022842"/>
    </source>
</evidence>
<keyword evidence="25" id="KW-1185">Reference proteome</keyword>
<evidence type="ECO:0000256" key="11">
    <source>
        <dbReference type="ARBA" id="ARBA00022840"/>
    </source>
</evidence>
<name>A0A4E0RSE2_FASHE</name>
<evidence type="ECO:0000256" key="9">
    <source>
        <dbReference type="ARBA" id="ARBA00022737"/>
    </source>
</evidence>
<comment type="cofactor">
    <cofactor evidence="3">
        <name>Mg(2+)</name>
        <dbReference type="ChEBI" id="CHEBI:18420"/>
    </cofactor>
</comment>
<evidence type="ECO:0000256" key="5">
    <source>
        <dbReference type="ARBA" id="ARBA00012201"/>
    </source>
</evidence>
<dbReference type="SUPFAM" id="SSF55073">
    <property type="entry name" value="Nucleotide cyclase"/>
    <property type="match status" value="2"/>
</dbReference>
<dbReference type="InterPro" id="IPR001054">
    <property type="entry name" value="A/G_cyclase"/>
</dbReference>
<evidence type="ECO:0000256" key="13">
    <source>
        <dbReference type="ARBA" id="ARBA00022989"/>
    </source>
</evidence>
<dbReference type="GO" id="GO:0006171">
    <property type="term" value="P:cAMP biosynthetic process"/>
    <property type="evidence" value="ECO:0007669"/>
    <property type="project" value="UniProtKB-ARBA"/>
</dbReference>
<evidence type="ECO:0000256" key="7">
    <source>
        <dbReference type="ARBA" id="ARBA00022692"/>
    </source>
</evidence>
<keyword evidence="12" id="KW-0460">Magnesium</keyword>
<comment type="cofactor">
    <cofactor evidence="2">
        <name>Mn(2+)</name>
        <dbReference type="ChEBI" id="CHEBI:29035"/>
    </cofactor>
</comment>
<keyword evidence="15" id="KW-0325">Glycoprotein</keyword>
<evidence type="ECO:0000256" key="1">
    <source>
        <dbReference type="ARBA" id="ARBA00001593"/>
    </source>
</evidence>
<dbReference type="GO" id="GO:0004016">
    <property type="term" value="F:adenylate cyclase activity"/>
    <property type="evidence" value="ECO:0007669"/>
    <property type="project" value="UniProtKB-EC"/>
</dbReference>
<evidence type="ECO:0000256" key="4">
    <source>
        <dbReference type="ARBA" id="ARBA00004651"/>
    </source>
</evidence>
<keyword evidence="11" id="KW-0067">ATP-binding</keyword>
<keyword evidence="16" id="KW-0464">Manganese</keyword>
<reference evidence="24" key="1">
    <citation type="submission" date="2019-03" db="EMBL/GenBank/DDBJ databases">
        <title>Improved annotation for the trematode Fasciola hepatica.</title>
        <authorList>
            <person name="Choi Y.-J."/>
            <person name="Martin J."/>
            <person name="Mitreva M."/>
        </authorList>
    </citation>
    <scope>NUCLEOTIDE SEQUENCE [LARGE SCALE GENOMIC DNA]</scope>
</reference>
<dbReference type="Gene3D" id="3.30.70.1230">
    <property type="entry name" value="Nucleotide cyclase"/>
    <property type="match status" value="2"/>
</dbReference>
<evidence type="ECO:0000256" key="10">
    <source>
        <dbReference type="ARBA" id="ARBA00022741"/>
    </source>
</evidence>
<evidence type="ECO:0000313" key="25">
    <source>
        <dbReference type="Proteomes" id="UP000230066"/>
    </source>
</evidence>
<comment type="subcellular location">
    <subcellularLocation>
        <location evidence="4">Cell membrane</location>
        <topology evidence="4">Multi-pass membrane protein</topology>
    </subcellularLocation>
</comment>
<feature type="domain" description="Guanylate cyclase" evidence="23">
    <location>
        <begin position="921"/>
        <end position="1068"/>
    </location>
</feature>
<comment type="catalytic activity">
    <reaction evidence="1">
        <text>ATP = 3',5'-cyclic AMP + diphosphate</text>
        <dbReference type="Rhea" id="RHEA:15389"/>
        <dbReference type="ChEBI" id="CHEBI:30616"/>
        <dbReference type="ChEBI" id="CHEBI:33019"/>
        <dbReference type="ChEBI" id="CHEBI:58165"/>
        <dbReference type="EC" id="4.6.1.1"/>
    </reaction>
</comment>
<feature type="transmembrane region" description="Helical" evidence="22">
    <location>
        <begin position="733"/>
        <end position="757"/>
    </location>
</feature>
<evidence type="ECO:0000256" key="14">
    <source>
        <dbReference type="ARBA" id="ARBA00023136"/>
    </source>
</evidence>
<organism evidence="24 25">
    <name type="scientific">Fasciola hepatica</name>
    <name type="common">Liver fluke</name>
    <dbReference type="NCBI Taxonomy" id="6192"/>
    <lineage>
        <taxon>Eukaryota</taxon>
        <taxon>Metazoa</taxon>
        <taxon>Spiralia</taxon>
        <taxon>Lophotrochozoa</taxon>
        <taxon>Platyhelminthes</taxon>
        <taxon>Trematoda</taxon>
        <taxon>Digenea</taxon>
        <taxon>Plagiorchiida</taxon>
        <taxon>Echinostomata</taxon>
        <taxon>Echinostomatoidea</taxon>
        <taxon>Fasciolidae</taxon>
        <taxon>Fasciola</taxon>
    </lineage>
</organism>